<dbReference type="AlphaFoldDB" id="A0A9D1DQA0"/>
<dbReference type="Proteomes" id="UP000886785">
    <property type="component" value="Unassembled WGS sequence"/>
</dbReference>
<keyword evidence="1" id="KW-0808">Transferase</keyword>
<comment type="caution">
    <text evidence="3">The sequence shown here is derived from an EMBL/GenBank/DDBJ whole genome shotgun (WGS) entry which is preliminary data.</text>
</comment>
<sequence length="236" mass="26659">MEYSREDSLRAWEANADFWDSYMGDQSNQFHREAVRPGVTELLDPRPGDFILDAACGNGNYSAYLAERGARVVAFDYSPRMIELAKKRRSQFAESIEFLTADAADEQDLMGLRRDRPYDKAVSNMAVMDISDAAPLFRCVGRLLAPGGIFVFATQHPCFVTLTDRYLTPHAYYGEAIGGQPQKQCYYHRSMQDIFALCFQNGFVIDGFYERTCEEKEIPDVIIVRARLGAGDASHC</sequence>
<dbReference type="Pfam" id="PF13649">
    <property type="entry name" value="Methyltransf_25"/>
    <property type="match status" value="1"/>
</dbReference>
<proteinExistence type="predicted"/>
<dbReference type="InterPro" id="IPR029063">
    <property type="entry name" value="SAM-dependent_MTases_sf"/>
</dbReference>
<evidence type="ECO:0000259" key="2">
    <source>
        <dbReference type="Pfam" id="PF13649"/>
    </source>
</evidence>
<evidence type="ECO:0000256" key="1">
    <source>
        <dbReference type="ARBA" id="ARBA00022679"/>
    </source>
</evidence>
<protein>
    <submittedName>
        <fullName evidence="3">Class I SAM-dependent methyltransferase</fullName>
    </submittedName>
</protein>
<organism evidence="3 4">
    <name type="scientific">Candidatus Gallacutalibacter pullicola</name>
    <dbReference type="NCBI Taxonomy" id="2840830"/>
    <lineage>
        <taxon>Bacteria</taxon>
        <taxon>Bacillati</taxon>
        <taxon>Bacillota</taxon>
        <taxon>Clostridia</taxon>
        <taxon>Eubacteriales</taxon>
        <taxon>Candidatus Gallacutalibacter</taxon>
    </lineage>
</organism>
<reference evidence="3" key="1">
    <citation type="submission" date="2020-10" db="EMBL/GenBank/DDBJ databases">
        <authorList>
            <person name="Gilroy R."/>
        </authorList>
    </citation>
    <scope>NUCLEOTIDE SEQUENCE</scope>
    <source>
        <strain evidence="3">ChiSjej1B19-7085</strain>
    </source>
</reference>
<dbReference type="PANTHER" id="PTHR43861">
    <property type="entry name" value="TRANS-ACONITATE 2-METHYLTRANSFERASE-RELATED"/>
    <property type="match status" value="1"/>
</dbReference>
<dbReference type="CDD" id="cd02440">
    <property type="entry name" value="AdoMet_MTases"/>
    <property type="match status" value="1"/>
</dbReference>
<dbReference type="GO" id="GO:0032259">
    <property type="term" value="P:methylation"/>
    <property type="evidence" value="ECO:0007669"/>
    <property type="project" value="UniProtKB-KW"/>
</dbReference>
<name>A0A9D1DQA0_9FIRM</name>
<evidence type="ECO:0000313" key="3">
    <source>
        <dbReference type="EMBL" id="HIR57050.1"/>
    </source>
</evidence>
<dbReference type="Gene3D" id="3.40.50.150">
    <property type="entry name" value="Vaccinia Virus protein VP39"/>
    <property type="match status" value="1"/>
</dbReference>
<dbReference type="SUPFAM" id="SSF53335">
    <property type="entry name" value="S-adenosyl-L-methionine-dependent methyltransferases"/>
    <property type="match status" value="1"/>
</dbReference>
<feature type="domain" description="Methyltransferase" evidence="2">
    <location>
        <begin position="51"/>
        <end position="148"/>
    </location>
</feature>
<evidence type="ECO:0000313" key="4">
    <source>
        <dbReference type="Proteomes" id="UP000886785"/>
    </source>
</evidence>
<dbReference type="EMBL" id="DVHF01000058">
    <property type="protein sequence ID" value="HIR57050.1"/>
    <property type="molecule type" value="Genomic_DNA"/>
</dbReference>
<accession>A0A9D1DQA0</accession>
<keyword evidence="3" id="KW-0489">Methyltransferase</keyword>
<dbReference type="GO" id="GO:0008168">
    <property type="term" value="F:methyltransferase activity"/>
    <property type="evidence" value="ECO:0007669"/>
    <property type="project" value="UniProtKB-KW"/>
</dbReference>
<reference evidence="3" key="2">
    <citation type="journal article" date="2021" name="PeerJ">
        <title>Extensive microbial diversity within the chicken gut microbiome revealed by metagenomics and culture.</title>
        <authorList>
            <person name="Gilroy R."/>
            <person name="Ravi A."/>
            <person name="Getino M."/>
            <person name="Pursley I."/>
            <person name="Horton D.L."/>
            <person name="Alikhan N.F."/>
            <person name="Baker D."/>
            <person name="Gharbi K."/>
            <person name="Hall N."/>
            <person name="Watson M."/>
            <person name="Adriaenssens E.M."/>
            <person name="Foster-Nyarko E."/>
            <person name="Jarju S."/>
            <person name="Secka A."/>
            <person name="Antonio M."/>
            <person name="Oren A."/>
            <person name="Chaudhuri R.R."/>
            <person name="La Ragione R."/>
            <person name="Hildebrand F."/>
            <person name="Pallen M.J."/>
        </authorList>
    </citation>
    <scope>NUCLEOTIDE SEQUENCE</scope>
    <source>
        <strain evidence="3">ChiSjej1B19-7085</strain>
    </source>
</reference>
<dbReference type="InterPro" id="IPR041698">
    <property type="entry name" value="Methyltransf_25"/>
</dbReference>
<gene>
    <name evidence="3" type="ORF">IAA54_05220</name>
</gene>